<feature type="signal peptide" evidence="1">
    <location>
        <begin position="1"/>
        <end position="23"/>
    </location>
</feature>
<accession>A0A176Z092</accession>
<feature type="chain" id="PRO_5008055246" evidence="1">
    <location>
        <begin position="24"/>
        <end position="75"/>
    </location>
</feature>
<organism evidence="2 3">
    <name type="scientific">Bradyrhizobium centrolobii</name>
    <dbReference type="NCBI Taxonomy" id="1505087"/>
    <lineage>
        <taxon>Bacteria</taxon>
        <taxon>Pseudomonadati</taxon>
        <taxon>Pseudomonadota</taxon>
        <taxon>Alphaproteobacteria</taxon>
        <taxon>Hyphomicrobiales</taxon>
        <taxon>Nitrobacteraceae</taxon>
        <taxon>Bradyrhizobium</taxon>
    </lineage>
</organism>
<sequence>MTKISIFGVTAVLAMIAATPVSAEFAQQEPAAFAAMYPNARNAIASVSVGPTAAFAYAPKRHAIHSRHSGLRHRY</sequence>
<evidence type="ECO:0000313" key="3">
    <source>
        <dbReference type="Proteomes" id="UP000076959"/>
    </source>
</evidence>
<gene>
    <name evidence="2" type="ORF">AYJ54_06360</name>
</gene>
<reference evidence="2 3" key="1">
    <citation type="submission" date="2016-03" db="EMBL/GenBank/DDBJ databases">
        <title>Draft Genome Sequence of the Strain BR 10245 (Bradyrhizobium sp.) isolated from nodules of Centrolobium paraense.</title>
        <authorList>
            <person name="Simoes-Araujo J.L.Sr."/>
            <person name="Barauna A.C."/>
            <person name="Silva K."/>
            <person name="Zilli J.E."/>
        </authorList>
    </citation>
    <scope>NUCLEOTIDE SEQUENCE [LARGE SCALE GENOMIC DNA]</scope>
    <source>
        <strain evidence="2 3">BR 10245</strain>
    </source>
</reference>
<keyword evidence="1" id="KW-0732">Signal</keyword>
<proteinExistence type="predicted"/>
<dbReference type="AlphaFoldDB" id="A0A176Z092"/>
<comment type="caution">
    <text evidence="2">The sequence shown here is derived from an EMBL/GenBank/DDBJ whole genome shotgun (WGS) entry which is preliminary data.</text>
</comment>
<evidence type="ECO:0000313" key="2">
    <source>
        <dbReference type="EMBL" id="OAF12448.1"/>
    </source>
</evidence>
<dbReference type="EMBL" id="LUUB01000040">
    <property type="protein sequence ID" value="OAF12448.1"/>
    <property type="molecule type" value="Genomic_DNA"/>
</dbReference>
<evidence type="ECO:0000256" key="1">
    <source>
        <dbReference type="SAM" id="SignalP"/>
    </source>
</evidence>
<keyword evidence="3" id="KW-1185">Reference proteome</keyword>
<dbReference type="Proteomes" id="UP000076959">
    <property type="component" value="Unassembled WGS sequence"/>
</dbReference>
<name>A0A176Z092_9BRAD</name>
<protein>
    <submittedName>
        <fullName evidence="2">Uncharacterized protein</fullName>
    </submittedName>
</protein>
<dbReference type="RefSeq" id="WP_063698926.1">
    <property type="nucleotide sequence ID" value="NZ_LUUB01000040.1"/>
</dbReference>